<sequence>MKFKITLFSICLLMFFSCSNNKGEKDLEVQTFKGLYIFGPEFKTLTICRDGREYWVVDSSKVLEFNYAQLNFEKPYLPVYVEVEGRMIETNGKDPQDFDSTIVVTKLLKLTKETPPGDCLD</sequence>
<comment type="caution">
    <text evidence="3">The sequence shown here is derived from an EMBL/GenBank/DDBJ whole genome shotgun (WGS) entry which is preliminary data.</text>
</comment>
<evidence type="ECO:0000259" key="2">
    <source>
        <dbReference type="Pfam" id="PF17185"/>
    </source>
</evidence>
<feature type="domain" description="NlpE C-terminal OB" evidence="2">
    <location>
        <begin position="28"/>
        <end position="113"/>
    </location>
</feature>
<dbReference type="InterPro" id="IPR033450">
    <property type="entry name" value="NlpE_C"/>
</dbReference>
<dbReference type="Proteomes" id="UP001337681">
    <property type="component" value="Unassembled WGS sequence"/>
</dbReference>
<gene>
    <name evidence="3" type="ORF">VRU49_04075</name>
</gene>
<evidence type="ECO:0000313" key="4">
    <source>
        <dbReference type="Proteomes" id="UP001337681"/>
    </source>
</evidence>
<dbReference type="EMBL" id="JAZDQU010000001">
    <property type="protein sequence ID" value="MEE1884594.1"/>
    <property type="molecule type" value="Genomic_DNA"/>
</dbReference>
<feature type="chain" id="PRO_5046119644" description="NlpE C-terminal OB domain-containing protein" evidence="1">
    <location>
        <begin position="23"/>
        <end position="121"/>
    </location>
</feature>
<dbReference type="InterPro" id="IPR038139">
    <property type="entry name" value="NlpE_C_sf"/>
</dbReference>
<reference evidence="3 4" key="1">
    <citation type="submission" date="2024-01" db="EMBL/GenBank/DDBJ databases">
        <title>Pedobacter sp. nov., isolated from oil-contaminated soil.</title>
        <authorList>
            <person name="Le N.T.T."/>
        </authorList>
    </citation>
    <scope>NUCLEOTIDE SEQUENCE [LARGE SCALE GENOMIC DNA]</scope>
    <source>
        <strain evidence="3 4">VNH31</strain>
    </source>
</reference>
<keyword evidence="4" id="KW-1185">Reference proteome</keyword>
<keyword evidence="1" id="KW-0732">Signal</keyword>
<dbReference type="RefSeq" id="WP_330145507.1">
    <property type="nucleotide sequence ID" value="NZ_JAZDQU010000001.1"/>
</dbReference>
<dbReference type="PROSITE" id="PS51257">
    <property type="entry name" value="PROKAR_LIPOPROTEIN"/>
    <property type="match status" value="1"/>
</dbReference>
<dbReference type="Gene3D" id="2.40.50.540">
    <property type="match status" value="1"/>
</dbReference>
<name>A0ABU7H023_9SPHI</name>
<protein>
    <recommendedName>
        <fullName evidence="2">NlpE C-terminal OB domain-containing protein</fullName>
    </recommendedName>
</protein>
<organism evidence="3 4">
    <name type="scientific">Pedobacter flavus</name>
    <dbReference type="NCBI Taxonomy" id="3113906"/>
    <lineage>
        <taxon>Bacteria</taxon>
        <taxon>Pseudomonadati</taxon>
        <taxon>Bacteroidota</taxon>
        <taxon>Sphingobacteriia</taxon>
        <taxon>Sphingobacteriales</taxon>
        <taxon>Sphingobacteriaceae</taxon>
        <taxon>Pedobacter</taxon>
    </lineage>
</organism>
<evidence type="ECO:0000313" key="3">
    <source>
        <dbReference type="EMBL" id="MEE1884594.1"/>
    </source>
</evidence>
<feature type="signal peptide" evidence="1">
    <location>
        <begin position="1"/>
        <end position="22"/>
    </location>
</feature>
<accession>A0ABU7H023</accession>
<evidence type="ECO:0000256" key="1">
    <source>
        <dbReference type="SAM" id="SignalP"/>
    </source>
</evidence>
<proteinExistence type="predicted"/>
<dbReference type="Pfam" id="PF17185">
    <property type="entry name" value="NlpE_C"/>
    <property type="match status" value="1"/>
</dbReference>